<dbReference type="InterPro" id="IPR032790">
    <property type="entry name" value="GDE_C"/>
</dbReference>
<protein>
    <recommendedName>
        <fullName evidence="1">Glycogen debranching enzyme C-terminal domain-containing protein</fullName>
    </recommendedName>
</protein>
<dbReference type="GO" id="GO:0004135">
    <property type="term" value="F:amylo-alpha-1,6-glucosidase activity"/>
    <property type="evidence" value="ECO:0007669"/>
    <property type="project" value="InterPro"/>
</dbReference>
<dbReference type="STRING" id="1797298.A2988_03310"/>
<gene>
    <name evidence="2" type="ORF">A2988_03310</name>
</gene>
<evidence type="ECO:0000259" key="1">
    <source>
        <dbReference type="Pfam" id="PF06202"/>
    </source>
</evidence>
<feature type="domain" description="Glycogen debranching enzyme C-terminal" evidence="1">
    <location>
        <begin position="262"/>
        <end position="587"/>
    </location>
</feature>
<dbReference type="PANTHER" id="PTHR10569:SF2">
    <property type="entry name" value="GLYCOGEN DEBRANCHING ENZYME"/>
    <property type="match status" value="1"/>
</dbReference>
<organism evidence="2 3">
    <name type="scientific">Candidatus Azambacteria bacterium RIFCSPLOWO2_01_FULL_46_25</name>
    <dbReference type="NCBI Taxonomy" id="1797298"/>
    <lineage>
        <taxon>Bacteria</taxon>
        <taxon>Candidatus Azamiibacteriota</taxon>
    </lineage>
</organism>
<proteinExistence type="predicted"/>
<dbReference type="AlphaFoldDB" id="A0A1F5BV86"/>
<dbReference type="InterPro" id="IPR008928">
    <property type="entry name" value="6-hairpin_glycosidase_sf"/>
</dbReference>
<dbReference type="Pfam" id="PF06202">
    <property type="entry name" value="GDE_C"/>
    <property type="match status" value="1"/>
</dbReference>
<dbReference type="Proteomes" id="UP000176650">
    <property type="component" value="Unassembled WGS sequence"/>
</dbReference>
<evidence type="ECO:0000313" key="3">
    <source>
        <dbReference type="Proteomes" id="UP000176650"/>
    </source>
</evidence>
<dbReference type="InterPro" id="IPR012341">
    <property type="entry name" value="6hp_glycosidase-like_sf"/>
</dbReference>
<dbReference type="GO" id="GO:0004134">
    <property type="term" value="F:4-alpha-glucanotransferase activity"/>
    <property type="evidence" value="ECO:0007669"/>
    <property type="project" value="InterPro"/>
</dbReference>
<dbReference type="GO" id="GO:0005980">
    <property type="term" value="P:glycogen catabolic process"/>
    <property type="evidence" value="ECO:0007669"/>
    <property type="project" value="InterPro"/>
</dbReference>
<comment type="caution">
    <text evidence="2">The sequence shown here is derived from an EMBL/GenBank/DDBJ whole genome shotgun (WGS) entry which is preliminary data.</text>
</comment>
<dbReference type="Gene3D" id="1.50.10.10">
    <property type="match status" value="1"/>
</dbReference>
<dbReference type="EMBL" id="MEYS01000001">
    <property type="protein sequence ID" value="OGD34517.1"/>
    <property type="molecule type" value="Genomic_DNA"/>
</dbReference>
<name>A0A1F5BV86_9BACT</name>
<evidence type="ECO:0000313" key="2">
    <source>
        <dbReference type="EMBL" id="OGD34517.1"/>
    </source>
</evidence>
<dbReference type="InterPro" id="IPR010401">
    <property type="entry name" value="AGL/Gdb1"/>
</dbReference>
<reference evidence="2 3" key="1">
    <citation type="journal article" date="2016" name="Nat. Commun.">
        <title>Thousands of microbial genomes shed light on interconnected biogeochemical processes in an aquifer system.</title>
        <authorList>
            <person name="Anantharaman K."/>
            <person name="Brown C.T."/>
            <person name="Hug L.A."/>
            <person name="Sharon I."/>
            <person name="Castelle C.J."/>
            <person name="Probst A.J."/>
            <person name="Thomas B.C."/>
            <person name="Singh A."/>
            <person name="Wilkins M.J."/>
            <person name="Karaoz U."/>
            <person name="Brodie E.L."/>
            <person name="Williams K.H."/>
            <person name="Hubbard S.S."/>
            <person name="Banfield J.F."/>
        </authorList>
    </citation>
    <scope>NUCLEOTIDE SEQUENCE [LARGE SCALE GENOMIC DNA]</scope>
</reference>
<accession>A0A1F5BV86</accession>
<dbReference type="PANTHER" id="PTHR10569">
    <property type="entry name" value="GLYCOGEN DEBRANCHING ENZYME"/>
    <property type="match status" value="1"/>
</dbReference>
<sequence>MLVSHRFGPYQIQKDIAREAQFLLRNRLGGFFFYRADPASKYHGLWTRHNGKLYKSVAAIKPGVDAPVRKATNYFWGFSVERGNDFHELFFMDPESDSLVYQTKNPAWFGVTLDGREQSDQDEWGRLYDIAEQGGCLVMSYTKRVGEREAYQWHCAVAGYTDFELKKEWVLKRYVYDELRQDPPFERHVYSAVNLKGSSVVFSVGAKKEEAIKAALDVSERAEHIKNDLQKTTDDFARRHDSRVQDAQISIAHLAARFSAQGMTVRDHAGSVLGVYAGIPWFTQFWFRDSTLSANQLDPAVAKSIFLGYGEALARRGNIEACDVSCMSAADTELLFFACASDLISRRALDPQETDRVKQLLIRYLDIRLAEKMRGGFVVNGPKETWMDTEHQNSSRAGARIEIQALALRALHLAWELTGDPAYRAREYELVRNVRMAFWDGAVLSDGLADATLRPNIFLAHLFYPELLLRHEWEAAFATALEALWLPWGGLATLPKTHPLFCGRDRSGKDPNQSYHHGDSWFFLNNIAARALAQVNARKFKPFIDALLSSSTDDILWSGILGNHSEVSSADEYAAAGCLAQTWSAATYADALDGIMAMNRKT</sequence>
<dbReference type="SUPFAM" id="SSF48208">
    <property type="entry name" value="Six-hairpin glycosidases"/>
    <property type="match status" value="1"/>
</dbReference>